<dbReference type="Pfam" id="PF02698">
    <property type="entry name" value="DUF218"/>
    <property type="match status" value="1"/>
</dbReference>
<dbReference type="EMBL" id="LQPC01000009">
    <property type="protein sequence ID" value="ORV92513.1"/>
    <property type="molecule type" value="Genomic_DNA"/>
</dbReference>
<dbReference type="CDD" id="cd06259">
    <property type="entry name" value="YdcF-like"/>
    <property type="match status" value="1"/>
</dbReference>
<dbReference type="InterPro" id="IPR003848">
    <property type="entry name" value="DUF218"/>
</dbReference>
<evidence type="ECO:0000259" key="1">
    <source>
        <dbReference type="Pfam" id="PF02698"/>
    </source>
</evidence>
<evidence type="ECO:0000313" key="3">
    <source>
        <dbReference type="Proteomes" id="UP000193622"/>
    </source>
</evidence>
<sequence length="189" mass="21448">MRRRQRHLVYASIAALVALLFLNGASGTILFARAQADPLKRADAIVVLSGDYDGRQEYGISLAQRGYAPAVLLSTPPGPRNRTMQKACQPRTDIQVMCSVATPFTTRGEAIMTRQFAQQYGWKSVIVISWRFHLPRARYIFDQCFTSPDRSVIMRDVPRTYPFSVANWQYQYLYQYGGWVKAVIQGQCA</sequence>
<proteinExistence type="predicted"/>
<organism evidence="2 3">
    <name type="scientific">Mycolicibacterium iranicum</name>
    <name type="common">Mycobacterium iranicum</name>
    <dbReference type="NCBI Taxonomy" id="912594"/>
    <lineage>
        <taxon>Bacteria</taxon>
        <taxon>Bacillati</taxon>
        <taxon>Actinomycetota</taxon>
        <taxon>Actinomycetes</taxon>
        <taxon>Mycobacteriales</taxon>
        <taxon>Mycobacteriaceae</taxon>
        <taxon>Mycolicibacterium</taxon>
    </lineage>
</organism>
<dbReference type="RefSeq" id="WP_085171930.1">
    <property type="nucleotide sequence ID" value="NZ_LQPC01000009.1"/>
</dbReference>
<comment type="caution">
    <text evidence="2">The sequence shown here is derived from an EMBL/GenBank/DDBJ whole genome shotgun (WGS) entry which is preliminary data.</text>
</comment>
<gene>
    <name evidence="2" type="ORF">AWC12_02775</name>
</gene>
<dbReference type="AlphaFoldDB" id="A0A1X1X189"/>
<name>A0A1X1X189_MYCIR</name>
<reference evidence="2 3" key="1">
    <citation type="submission" date="2016-01" db="EMBL/GenBank/DDBJ databases">
        <title>The new phylogeny of the genus Mycobacterium.</title>
        <authorList>
            <person name="Tarcisio F."/>
            <person name="Conor M."/>
            <person name="Antonella G."/>
            <person name="Elisabetta G."/>
            <person name="Giulia F.S."/>
            <person name="Sara T."/>
            <person name="Anna F."/>
            <person name="Clotilde B."/>
            <person name="Roberto B."/>
            <person name="Veronica D.S."/>
            <person name="Fabio R."/>
            <person name="Monica P."/>
            <person name="Olivier J."/>
            <person name="Enrico T."/>
            <person name="Nicola S."/>
        </authorList>
    </citation>
    <scope>NUCLEOTIDE SEQUENCE [LARGE SCALE GENOMIC DNA]</scope>
    <source>
        <strain evidence="2 3">DSM 45541</strain>
    </source>
</reference>
<feature type="domain" description="DUF218" evidence="1">
    <location>
        <begin position="43"/>
        <end position="149"/>
    </location>
</feature>
<evidence type="ECO:0000313" key="2">
    <source>
        <dbReference type="EMBL" id="ORV92513.1"/>
    </source>
</evidence>
<protein>
    <recommendedName>
        <fullName evidence="1">DUF218 domain-containing protein</fullName>
    </recommendedName>
</protein>
<dbReference type="Proteomes" id="UP000193622">
    <property type="component" value="Unassembled WGS sequence"/>
</dbReference>
<accession>A0A1X1X189</accession>